<evidence type="ECO:0008006" key="4">
    <source>
        <dbReference type="Google" id="ProtNLM"/>
    </source>
</evidence>
<organism evidence="2 3">
    <name type="scientific">Candidatus Woesebacteria bacterium RIFCSPHIGHO2_02_FULL_39_13</name>
    <dbReference type="NCBI Taxonomy" id="1802505"/>
    <lineage>
        <taxon>Bacteria</taxon>
        <taxon>Candidatus Woeseibacteriota</taxon>
    </lineage>
</organism>
<name>A0A1F7Z5V8_9BACT</name>
<feature type="transmembrane region" description="Helical" evidence="1">
    <location>
        <begin position="13"/>
        <end position="32"/>
    </location>
</feature>
<sequence length="153" mass="16546">MIKVYSGQSLFEVLFSVAIASILLIGVVSLAATSVRNTSFSLNNALATEFAQEGSEWIRQYRDADWDEFKSHSSGGAGSNWCINSLPYPPPAWGLPSSCGTATITGTIFTRDINLTDDAINAGLVEVTISVNWTDSQGVHTVRSISKLADWNR</sequence>
<proteinExistence type="predicted"/>
<keyword evidence="1" id="KW-0472">Membrane</keyword>
<dbReference type="AlphaFoldDB" id="A0A1F7Z5V8"/>
<accession>A0A1F7Z5V8</accession>
<reference evidence="2 3" key="1">
    <citation type="journal article" date="2016" name="Nat. Commun.">
        <title>Thousands of microbial genomes shed light on interconnected biogeochemical processes in an aquifer system.</title>
        <authorList>
            <person name="Anantharaman K."/>
            <person name="Brown C.T."/>
            <person name="Hug L.A."/>
            <person name="Sharon I."/>
            <person name="Castelle C.J."/>
            <person name="Probst A.J."/>
            <person name="Thomas B.C."/>
            <person name="Singh A."/>
            <person name="Wilkins M.J."/>
            <person name="Karaoz U."/>
            <person name="Brodie E.L."/>
            <person name="Williams K.H."/>
            <person name="Hubbard S.S."/>
            <person name="Banfield J.F."/>
        </authorList>
    </citation>
    <scope>NUCLEOTIDE SEQUENCE [LARGE SCALE GENOMIC DNA]</scope>
</reference>
<evidence type="ECO:0000313" key="2">
    <source>
        <dbReference type="EMBL" id="OGM34308.1"/>
    </source>
</evidence>
<keyword evidence="1" id="KW-0812">Transmembrane</keyword>
<evidence type="ECO:0000313" key="3">
    <source>
        <dbReference type="Proteomes" id="UP000177169"/>
    </source>
</evidence>
<dbReference type="Proteomes" id="UP000177169">
    <property type="component" value="Unassembled WGS sequence"/>
</dbReference>
<protein>
    <recommendedName>
        <fullName evidence="4">Type IV pilus modification protein PilV</fullName>
    </recommendedName>
</protein>
<dbReference type="STRING" id="1802505.A3D01_00870"/>
<comment type="caution">
    <text evidence="2">The sequence shown here is derived from an EMBL/GenBank/DDBJ whole genome shotgun (WGS) entry which is preliminary data.</text>
</comment>
<keyword evidence="1" id="KW-1133">Transmembrane helix</keyword>
<evidence type="ECO:0000256" key="1">
    <source>
        <dbReference type="SAM" id="Phobius"/>
    </source>
</evidence>
<gene>
    <name evidence="2" type="ORF">A3D01_00870</name>
</gene>
<dbReference type="EMBL" id="MGGR01000007">
    <property type="protein sequence ID" value="OGM34308.1"/>
    <property type="molecule type" value="Genomic_DNA"/>
</dbReference>